<dbReference type="EMBL" id="NPZB01000001">
    <property type="protein sequence ID" value="PNS09694.1"/>
    <property type="molecule type" value="Genomic_DNA"/>
</dbReference>
<evidence type="ECO:0000256" key="4">
    <source>
        <dbReference type="ARBA" id="ARBA00022692"/>
    </source>
</evidence>
<keyword evidence="4 7" id="KW-0812">Transmembrane</keyword>
<keyword evidence="6 7" id="KW-0472">Membrane</keyword>
<protein>
    <recommendedName>
        <fullName evidence="10">DoxX family protein</fullName>
    </recommendedName>
</protein>
<keyword evidence="9" id="KW-1185">Reference proteome</keyword>
<sequence>MQRCATFLKKPPINPPSMQATTANASIAIRIHDRLVAATTRLDWLAPLLLRLVFGYFWAETGWAKLVNHAGFAERFANWGVPFPDLSATLSGATDLVGGVLLMLGLMTRLTTLPMIFNMVIALALVVLPSISMLDDFVELNEVLYILVLFWLFMAGPGRASLDHLILKRMTRAG</sequence>
<evidence type="ECO:0000256" key="6">
    <source>
        <dbReference type="ARBA" id="ARBA00023136"/>
    </source>
</evidence>
<comment type="similarity">
    <text evidence="2">Belongs to the DoxX family.</text>
</comment>
<dbReference type="Pfam" id="PF07681">
    <property type="entry name" value="DoxX"/>
    <property type="match status" value="1"/>
</dbReference>
<evidence type="ECO:0008006" key="10">
    <source>
        <dbReference type="Google" id="ProtNLM"/>
    </source>
</evidence>
<evidence type="ECO:0000256" key="5">
    <source>
        <dbReference type="ARBA" id="ARBA00022989"/>
    </source>
</evidence>
<gene>
    <name evidence="8" type="ORF">Lysil_1323</name>
</gene>
<feature type="transmembrane region" description="Helical" evidence="7">
    <location>
        <begin position="113"/>
        <end position="131"/>
    </location>
</feature>
<dbReference type="Proteomes" id="UP000236220">
    <property type="component" value="Unassembled WGS sequence"/>
</dbReference>
<dbReference type="GO" id="GO:0005886">
    <property type="term" value="C:plasma membrane"/>
    <property type="evidence" value="ECO:0007669"/>
    <property type="project" value="UniProtKB-SubCell"/>
</dbReference>
<evidence type="ECO:0000256" key="3">
    <source>
        <dbReference type="ARBA" id="ARBA00022475"/>
    </source>
</evidence>
<dbReference type="PANTHER" id="PTHR33452:SF7">
    <property type="entry name" value="DOXX FAMILY PROTEIN"/>
    <property type="match status" value="1"/>
</dbReference>
<comment type="subcellular location">
    <subcellularLocation>
        <location evidence="1">Cell membrane</location>
        <topology evidence="1">Multi-pass membrane protein</topology>
    </subcellularLocation>
</comment>
<evidence type="ECO:0000256" key="7">
    <source>
        <dbReference type="SAM" id="Phobius"/>
    </source>
</evidence>
<dbReference type="AlphaFoldDB" id="A0A2K1Q3T7"/>
<dbReference type="InterPro" id="IPR032808">
    <property type="entry name" value="DoxX"/>
</dbReference>
<evidence type="ECO:0000256" key="1">
    <source>
        <dbReference type="ARBA" id="ARBA00004651"/>
    </source>
</evidence>
<evidence type="ECO:0000256" key="2">
    <source>
        <dbReference type="ARBA" id="ARBA00006679"/>
    </source>
</evidence>
<dbReference type="PANTHER" id="PTHR33452">
    <property type="entry name" value="OXIDOREDUCTASE CATD-RELATED"/>
    <property type="match status" value="1"/>
</dbReference>
<dbReference type="InterPro" id="IPR051907">
    <property type="entry name" value="DoxX-like_oxidoreductase"/>
</dbReference>
<comment type="caution">
    <text evidence="8">The sequence shown here is derived from an EMBL/GenBank/DDBJ whole genome shotgun (WGS) entry which is preliminary data.</text>
</comment>
<name>A0A2K1Q3T7_9GAMM</name>
<accession>A0A2K1Q3T7</accession>
<evidence type="ECO:0000313" key="8">
    <source>
        <dbReference type="EMBL" id="PNS09694.1"/>
    </source>
</evidence>
<organism evidence="8 9">
    <name type="scientific">Solilutibacter silvestris</name>
    <dbReference type="NCBI Taxonomy" id="1645665"/>
    <lineage>
        <taxon>Bacteria</taxon>
        <taxon>Pseudomonadati</taxon>
        <taxon>Pseudomonadota</taxon>
        <taxon>Gammaproteobacteria</taxon>
        <taxon>Lysobacterales</taxon>
        <taxon>Lysobacteraceae</taxon>
        <taxon>Solilutibacter</taxon>
    </lineage>
</organism>
<evidence type="ECO:0000313" key="9">
    <source>
        <dbReference type="Proteomes" id="UP000236220"/>
    </source>
</evidence>
<reference evidence="8 9" key="1">
    <citation type="submission" date="2017-08" db="EMBL/GenBank/DDBJ databases">
        <title>Lysobacter sylvestris genome.</title>
        <authorList>
            <person name="Zhang D.-C."/>
            <person name="Albuquerque L."/>
            <person name="Franca L."/>
            <person name="Froufe H.J.C."/>
            <person name="Barroso C."/>
            <person name="Egas C."/>
            <person name="Da Costa M."/>
            <person name="Margesin R."/>
        </authorList>
    </citation>
    <scope>NUCLEOTIDE SEQUENCE [LARGE SCALE GENOMIC DNA]</scope>
    <source>
        <strain evidence="8 9">AM20-91</strain>
    </source>
</reference>
<proteinExistence type="inferred from homology"/>
<feature type="transmembrane region" description="Helical" evidence="7">
    <location>
        <begin position="143"/>
        <end position="162"/>
    </location>
</feature>
<keyword evidence="3" id="KW-1003">Cell membrane</keyword>
<keyword evidence="5 7" id="KW-1133">Transmembrane helix</keyword>